<name>A0ABP0PF62_9DINO</name>
<reference evidence="2 3" key="1">
    <citation type="submission" date="2024-02" db="EMBL/GenBank/DDBJ databases">
        <authorList>
            <person name="Chen Y."/>
            <person name="Shah S."/>
            <person name="Dougan E. K."/>
            <person name="Thang M."/>
            <person name="Chan C."/>
        </authorList>
    </citation>
    <scope>NUCLEOTIDE SEQUENCE [LARGE SCALE GENOMIC DNA]</scope>
</reference>
<sequence length="285" mass="32409">MAREQAGELPMTPFSIELSSVDRCSVDRNASFMSAHSSPSFSQEPDVEGLRRSMGRGVCREYTAAGLCFAWPGLLFGSIFLLCGALAPKHLGQHRAPWRLAIMRARKCQVIIRQRLPKCLHIPRHMHVYHGFPAFAQLFPKRARTCHSAVVHTLMDLGLVHIGMSLWCCAMVLWFADQVGKLVGFRFAAHHYKEQQREREEKEAELMSTRVQRRMEIAKNCSIVSAAIFIVLVFVLWIWGIICMDSPLKCGWARVAFWCLFAISIASLTLGGFILFRYHDRIEIS</sequence>
<feature type="transmembrane region" description="Helical" evidence="1">
    <location>
        <begin position="217"/>
        <end position="239"/>
    </location>
</feature>
<keyword evidence="3" id="KW-1185">Reference proteome</keyword>
<feature type="transmembrane region" description="Helical" evidence="1">
    <location>
        <begin position="251"/>
        <end position="276"/>
    </location>
</feature>
<feature type="transmembrane region" description="Helical" evidence="1">
    <location>
        <begin position="157"/>
        <end position="176"/>
    </location>
</feature>
<keyword evidence="1" id="KW-1133">Transmembrane helix</keyword>
<organism evidence="2 3">
    <name type="scientific">Durusdinium trenchii</name>
    <dbReference type="NCBI Taxonomy" id="1381693"/>
    <lineage>
        <taxon>Eukaryota</taxon>
        <taxon>Sar</taxon>
        <taxon>Alveolata</taxon>
        <taxon>Dinophyceae</taxon>
        <taxon>Suessiales</taxon>
        <taxon>Symbiodiniaceae</taxon>
        <taxon>Durusdinium</taxon>
    </lineage>
</organism>
<accession>A0ABP0PF62</accession>
<evidence type="ECO:0000313" key="2">
    <source>
        <dbReference type="EMBL" id="CAK9074666.1"/>
    </source>
</evidence>
<feature type="transmembrane region" description="Helical" evidence="1">
    <location>
        <begin position="62"/>
        <end position="87"/>
    </location>
</feature>
<comment type="caution">
    <text evidence="2">The sequence shown here is derived from an EMBL/GenBank/DDBJ whole genome shotgun (WGS) entry which is preliminary data.</text>
</comment>
<keyword evidence="1" id="KW-0472">Membrane</keyword>
<evidence type="ECO:0000256" key="1">
    <source>
        <dbReference type="SAM" id="Phobius"/>
    </source>
</evidence>
<gene>
    <name evidence="2" type="ORF">CCMP2556_LOCUS36774</name>
</gene>
<dbReference type="EMBL" id="CAXAMN010023028">
    <property type="protein sequence ID" value="CAK9074666.1"/>
    <property type="molecule type" value="Genomic_DNA"/>
</dbReference>
<proteinExistence type="predicted"/>
<protein>
    <submittedName>
        <fullName evidence="2">Uncharacterized protein</fullName>
    </submittedName>
</protein>
<evidence type="ECO:0000313" key="3">
    <source>
        <dbReference type="Proteomes" id="UP001642484"/>
    </source>
</evidence>
<dbReference type="Proteomes" id="UP001642484">
    <property type="component" value="Unassembled WGS sequence"/>
</dbReference>
<keyword evidence="1" id="KW-0812">Transmembrane</keyword>